<dbReference type="Pfam" id="PF09678">
    <property type="entry name" value="Caa3_CtaG"/>
    <property type="match status" value="1"/>
</dbReference>
<feature type="transmembrane region" description="Helical" evidence="6">
    <location>
        <begin position="85"/>
        <end position="104"/>
    </location>
</feature>
<dbReference type="AlphaFoldDB" id="A0A9W5W773"/>
<feature type="transmembrane region" description="Helical" evidence="6">
    <location>
        <begin position="189"/>
        <end position="212"/>
    </location>
</feature>
<evidence type="ECO:0000313" key="7">
    <source>
        <dbReference type="EMBL" id="EXX88888.1"/>
    </source>
</evidence>
<feature type="transmembrane region" description="Helical" evidence="6">
    <location>
        <begin position="12"/>
        <end position="32"/>
    </location>
</feature>
<evidence type="ECO:0000256" key="4">
    <source>
        <dbReference type="ARBA" id="ARBA00022989"/>
    </source>
</evidence>
<evidence type="ECO:0000256" key="5">
    <source>
        <dbReference type="ARBA" id="ARBA00023136"/>
    </source>
</evidence>
<dbReference type="GO" id="GO:0005886">
    <property type="term" value="C:plasma membrane"/>
    <property type="evidence" value="ECO:0007669"/>
    <property type="project" value="UniProtKB-SubCell"/>
</dbReference>
<protein>
    <submittedName>
        <fullName evidence="7">Cytochrome C oxidase assembly protein</fullName>
    </submittedName>
</protein>
<evidence type="ECO:0000313" key="8">
    <source>
        <dbReference type="Proteomes" id="UP000053750"/>
    </source>
</evidence>
<dbReference type="Proteomes" id="UP000053750">
    <property type="component" value="Unassembled WGS sequence"/>
</dbReference>
<evidence type="ECO:0000256" key="3">
    <source>
        <dbReference type="ARBA" id="ARBA00022692"/>
    </source>
</evidence>
<evidence type="ECO:0000256" key="1">
    <source>
        <dbReference type="ARBA" id="ARBA00004651"/>
    </source>
</evidence>
<proteinExistence type="predicted"/>
<feature type="transmembrane region" description="Helical" evidence="6">
    <location>
        <begin position="255"/>
        <end position="276"/>
    </location>
</feature>
<keyword evidence="2" id="KW-1003">Cell membrane</keyword>
<keyword evidence="8" id="KW-1185">Reference proteome</keyword>
<dbReference type="RefSeq" id="WP_036579854.1">
    <property type="nucleotide sequence ID" value="NZ_KK082134.1"/>
</dbReference>
<dbReference type="InterPro" id="IPR014108">
    <property type="entry name" value="Caa3-assmbl_CtaG"/>
</dbReference>
<sequence length="299" mass="33980">MTDLNEFSFTEMWSPLFVLGMVTLLGGYFYLIGPWREKHMPGEARPTLLKNTYVVSAVIMFYLAQGGPLQLLGHLNFAFHMVNMSLSYLIVPPVLLLGVPAFVWRLAFRSPHWRKLGWIMHPMLTLVLFNILFSIYHMPIVFDFLMANVVLHRVYYAVLFVTSCMMWWQIVSPVPDWRRMADVRKMGYIFANGLLLTPACALIIFASAPLYAAYDPVSLTAAAGSGVSGEHNHLLDQSHAQAAFTLFNPLEDQQLGGIIMKLVQEIMYGAILTYVFTQWYRREHRADDELPPTAEPAGN</sequence>
<name>A0A9W5W773_9BACL</name>
<reference evidence="7 8" key="1">
    <citation type="submission" date="2014-02" db="EMBL/GenBank/DDBJ databases">
        <title>Genome sequence of Paenibacillus darwinianus reveals adaptive mechanisms for survival in Antarctic soils.</title>
        <authorList>
            <person name="Dsouza M."/>
            <person name="Taylor M.W."/>
            <person name="Turner S.J."/>
            <person name="Aislabie J."/>
        </authorList>
    </citation>
    <scope>NUCLEOTIDE SEQUENCE [LARGE SCALE GENOMIC DNA]</scope>
    <source>
        <strain evidence="7 8">CE1</strain>
    </source>
</reference>
<feature type="transmembrane region" description="Helical" evidence="6">
    <location>
        <begin position="116"/>
        <end position="138"/>
    </location>
</feature>
<accession>A0A9W5W773</accession>
<gene>
    <name evidence="7" type="ORF">BG53_01110</name>
</gene>
<keyword evidence="5 6" id="KW-0472">Membrane</keyword>
<comment type="caution">
    <text evidence="7">The sequence shown here is derived from an EMBL/GenBank/DDBJ whole genome shotgun (WGS) entry which is preliminary data.</text>
</comment>
<keyword evidence="3 6" id="KW-0812">Transmembrane</keyword>
<organism evidence="7 8">
    <name type="scientific">Paenibacillus darwinianus</name>
    <dbReference type="NCBI Taxonomy" id="1380763"/>
    <lineage>
        <taxon>Bacteria</taxon>
        <taxon>Bacillati</taxon>
        <taxon>Bacillota</taxon>
        <taxon>Bacilli</taxon>
        <taxon>Bacillales</taxon>
        <taxon>Paenibacillaceae</taxon>
        <taxon>Paenibacillus</taxon>
    </lineage>
</organism>
<dbReference type="OrthoDB" id="128422at2"/>
<keyword evidence="4 6" id="KW-1133">Transmembrane helix</keyword>
<feature type="transmembrane region" description="Helical" evidence="6">
    <location>
        <begin position="53"/>
        <end position="73"/>
    </location>
</feature>
<comment type="subcellular location">
    <subcellularLocation>
        <location evidence="1">Cell membrane</location>
        <topology evidence="1">Multi-pass membrane protein</topology>
    </subcellularLocation>
</comment>
<dbReference type="InterPro" id="IPR019108">
    <property type="entry name" value="Caa3_assmbl_CtaG-rel"/>
</dbReference>
<evidence type="ECO:0000256" key="6">
    <source>
        <dbReference type="SAM" id="Phobius"/>
    </source>
</evidence>
<dbReference type="EMBL" id="JFHU01000113">
    <property type="protein sequence ID" value="EXX88888.1"/>
    <property type="molecule type" value="Genomic_DNA"/>
</dbReference>
<feature type="transmembrane region" description="Helical" evidence="6">
    <location>
        <begin position="150"/>
        <end position="168"/>
    </location>
</feature>
<evidence type="ECO:0000256" key="2">
    <source>
        <dbReference type="ARBA" id="ARBA00022475"/>
    </source>
</evidence>
<dbReference type="NCBIfam" id="TIGR02737">
    <property type="entry name" value="caa3_CtaG"/>
    <property type="match status" value="1"/>
</dbReference>